<keyword evidence="1" id="KW-0812">Transmembrane</keyword>
<evidence type="ECO:0000313" key="3">
    <source>
        <dbReference type="Proteomes" id="UP000306038"/>
    </source>
</evidence>
<evidence type="ECO:0000313" key="2">
    <source>
        <dbReference type="EMBL" id="THV62228.1"/>
    </source>
</evidence>
<evidence type="ECO:0000256" key="1">
    <source>
        <dbReference type="SAM" id="Phobius"/>
    </source>
</evidence>
<feature type="transmembrane region" description="Helical" evidence="1">
    <location>
        <begin position="33"/>
        <end position="54"/>
    </location>
</feature>
<keyword evidence="3" id="KW-1185">Reference proteome</keyword>
<feature type="transmembrane region" description="Helical" evidence="1">
    <location>
        <begin position="66"/>
        <end position="82"/>
    </location>
</feature>
<gene>
    <name evidence="2" type="ORF">EK417_06350</name>
</gene>
<proteinExistence type="predicted"/>
<keyword evidence="1" id="KW-0472">Membrane</keyword>
<dbReference type="RefSeq" id="WP_136521656.1">
    <property type="nucleotide sequence ID" value="NZ_SDLV01000011.1"/>
</dbReference>
<accession>A0ABY2R9H0</accession>
<dbReference type="Proteomes" id="UP000306038">
    <property type="component" value="Unassembled WGS sequence"/>
</dbReference>
<protein>
    <submittedName>
        <fullName evidence="2">Uncharacterized protein</fullName>
    </submittedName>
</protein>
<dbReference type="EMBL" id="SDLV01000011">
    <property type="protein sequence ID" value="THV62228.1"/>
    <property type="molecule type" value="Genomic_DNA"/>
</dbReference>
<name>A0ABY2R9H0_9FLAO</name>
<comment type="caution">
    <text evidence="2">The sequence shown here is derived from an EMBL/GenBank/DDBJ whole genome shotgun (WGS) entry which is preliminary data.</text>
</comment>
<keyword evidence="1" id="KW-1133">Transmembrane helix</keyword>
<organism evidence="2 3">
    <name type="scientific">Chryseobacterium candidae</name>
    <dbReference type="NCBI Taxonomy" id="1978493"/>
    <lineage>
        <taxon>Bacteria</taxon>
        <taxon>Pseudomonadati</taxon>
        <taxon>Bacteroidota</taxon>
        <taxon>Flavobacteriia</taxon>
        <taxon>Flavobacteriales</taxon>
        <taxon>Weeksellaceae</taxon>
        <taxon>Chryseobacterium group</taxon>
        <taxon>Chryseobacterium</taxon>
    </lineage>
</organism>
<sequence length="190" mass="22744">MKVLIKYGTVILLFLLLIHYTHTYYDFTVSNSNIIILPLVAGLIFVNFILIYIYESKNKEKHKVTNLLLIFLVALFGINLYFNSVQSEKEVKYSCYISPDHQLKSNGYEIKLYKDKTYRINEYWYGESRHYFGKYEFENNLLTLHDERISEKTEELLTSKYEYNSIKKYFEPIEKGFPKLKLKIKNKLPN</sequence>
<reference evidence="2 3" key="1">
    <citation type="submission" date="2019-01" db="EMBL/GenBank/DDBJ databases">
        <authorList>
            <person name="B I."/>
            <person name="Ch S."/>
            <person name="Ch V.R."/>
        </authorList>
    </citation>
    <scope>NUCLEOTIDE SEQUENCE [LARGE SCALE GENOMIC DNA]</scope>
    <source>
        <strain evidence="2 3">JC507</strain>
    </source>
</reference>